<dbReference type="InterPro" id="IPR013538">
    <property type="entry name" value="ASHA1/2-like_C"/>
</dbReference>
<dbReference type="InterPro" id="IPR023393">
    <property type="entry name" value="START-like_dom_sf"/>
</dbReference>
<dbReference type="Proteomes" id="UP000655868">
    <property type="component" value="Unassembled WGS sequence"/>
</dbReference>
<feature type="domain" description="Activator of Hsp90 ATPase homologue 1/2-like C-terminal" evidence="2">
    <location>
        <begin position="156"/>
        <end position="248"/>
    </location>
</feature>
<evidence type="ECO:0000256" key="1">
    <source>
        <dbReference type="ARBA" id="ARBA00006817"/>
    </source>
</evidence>
<keyword evidence="4" id="KW-1185">Reference proteome</keyword>
<sequence>MTEPMIVRARVAAPKAAVLHALTDPDTLRRWFAEEVEVELPSRYEFWGRYTPEGDAPHQKLTHVDDDGLTFTWLLDGVDTTTSITLEAEAPDTTVIVLSQSHFDVQEMFEGKTIRGVLHTFWAMSLANLVDLLEGRELTMRHDFSDTEFRAETLIDATPAAVYDSLIDTEKVSTWFGYPISIEPWVGGRYAMGGFDAPFPPAKILELEPNQKVTVDWGAPGVQTWELAESDGKTRLTFVQSGFDTTNPPHASWLGSVSGLAELRRFHELTDWTPIWISESV</sequence>
<gene>
    <name evidence="3" type="ORF">JGU71_14515</name>
</gene>
<comment type="similarity">
    <text evidence="1">Belongs to the AHA1 family.</text>
</comment>
<dbReference type="AlphaFoldDB" id="A0A934NRP4"/>
<accession>A0A934NRP4</accession>
<reference evidence="3" key="1">
    <citation type="submission" date="2020-12" db="EMBL/GenBank/DDBJ databases">
        <title>Antrihabitans popcorni sp. nov. and Antrihabitans auranticaus sp. nov., isolated from a larva cave.</title>
        <authorList>
            <person name="Lee S.D."/>
            <person name="Kim I.S."/>
        </authorList>
    </citation>
    <scope>NUCLEOTIDE SEQUENCE</scope>
    <source>
        <strain evidence="3">YC3-6</strain>
    </source>
</reference>
<dbReference type="SUPFAM" id="SSF55961">
    <property type="entry name" value="Bet v1-like"/>
    <property type="match status" value="2"/>
</dbReference>
<organism evidence="3 4">
    <name type="scientific">Antrihabitans stalagmiti</name>
    <dbReference type="NCBI Taxonomy" id="2799499"/>
    <lineage>
        <taxon>Bacteria</taxon>
        <taxon>Bacillati</taxon>
        <taxon>Actinomycetota</taxon>
        <taxon>Actinomycetes</taxon>
        <taxon>Mycobacteriales</taxon>
        <taxon>Nocardiaceae</taxon>
        <taxon>Antrihabitans</taxon>
    </lineage>
</organism>
<dbReference type="Gene3D" id="3.30.530.20">
    <property type="match status" value="2"/>
</dbReference>
<protein>
    <submittedName>
        <fullName evidence="3">SRPBCC domain-containing protein</fullName>
    </submittedName>
</protein>
<dbReference type="RefSeq" id="WP_199704854.1">
    <property type="nucleotide sequence ID" value="NZ_JAEMNV010000004.1"/>
</dbReference>
<proteinExistence type="inferred from homology"/>
<evidence type="ECO:0000313" key="4">
    <source>
        <dbReference type="Proteomes" id="UP000655868"/>
    </source>
</evidence>
<evidence type="ECO:0000259" key="2">
    <source>
        <dbReference type="Pfam" id="PF08327"/>
    </source>
</evidence>
<dbReference type="Pfam" id="PF08327">
    <property type="entry name" value="AHSA1"/>
    <property type="match status" value="2"/>
</dbReference>
<dbReference type="CDD" id="cd07814">
    <property type="entry name" value="SRPBCC_CalC_Aha1-like"/>
    <property type="match status" value="2"/>
</dbReference>
<feature type="domain" description="Activator of Hsp90 ATPase homologue 1/2-like C-terminal" evidence="2">
    <location>
        <begin position="13"/>
        <end position="134"/>
    </location>
</feature>
<name>A0A934NRP4_9NOCA</name>
<comment type="caution">
    <text evidence="3">The sequence shown here is derived from an EMBL/GenBank/DDBJ whole genome shotgun (WGS) entry which is preliminary data.</text>
</comment>
<dbReference type="EMBL" id="JAEMNV010000004">
    <property type="protein sequence ID" value="MBJ8340103.1"/>
    <property type="molecule type" value="Genomic_DNA"/>
</dbReference>
<evidence type="ECO:0000313" key="3">
    <source>
        <dbReference type="EMBL" id="MBJ8340103.1"/>
    </source>
</evidence>